<feature type="transmembrane region" description="Helical" evidence="1">
    <location>
        <begin position="465"/>
        <end position="486"/>
    </location>
</feature>
<feature type="transmembrane region" description="Helical" evidence="1">
    <location>
        <begin position="177"/>
        <end position="197"/>
    </location>
</feature>
<feature type="transmembrane region" description="Helical" evidence="1">
    <location>
        <begin position="127"/>
        <end position="147"/>
    </location>
</feature>
<proteinExistence type="predicted"/>
<keyword evidence="1" id="KW-0472">Membrane</keyword>
<keyword evidence="1" id="KW-0812">Transmembrane</keyword>
<dbReference type="AlphaFoldDB" id="A0A7S4GPX1"/>
<gene>
    <name evidence="2" type="ORF">EGYM00163_LOCUS52279</name>
</gene>
<dbReference type="EMBL" id="HBJA01152775">
    <property type="protein sequence ID" value="CAE0843320.1"/>
    <property type="molecule type" value="Transcribed_RNA"/>
</dbReference>
<protein>
    <submittedName>
        <fullName evidence="2">Uncharacterized protein</fullName>
    </submittedName>
</protein>
<feature type="transmembrane region" description="Helical" evidence="1">
    <location>
        <begin position="389"/>
        <end position="411"/>
    </location>
</feature>
<sequence>MASQRLYEPLDFWDSRWDPVTDPRPRPSSERRSSAGMAIDYSVPHAQYGVPHHVPPYPCDEPSCTAPMTPPEMTQQDSMFDNNVDLLEARDRRIEAVNSVIDSSYQIGPSVMGAVCFVNGRRYAGALGLLLPVVQLMLLSGFIWYFWKEWSDSPHTLDSFCPSNKGYDMPGDLDTYLTFYGALGYLVYTVAPLFGNFRENEHMEENWNAEYFADVMEDQPSDELRWYVRQRCLVEWYHPFSAAMRHELVKEEIRDGERFQMGRKEYVAKVKEFASQHDPYLRRLGDHIEHVNVVALILRMAQLGRATRRMVIDPETWFETAEAEEHRELQRQEGLRGYFEGATLNSLFFNPTYLRGQGVKYKWLWLYAGFFDSFVYYPLFMGACAHQLIVIYTVHSPLKIFAAMVFFDFILSMSEKYKIFLIRLLRGHELIAWLQHTNFLKVIPKKDRFHGCGNVEKYAYWSIRAFFWIFWATVFVLGIICMNPDFGIEYDL</sequence>
<name>A0A7S4GPX1_9EUGL</name>
<reference evidence="2" key="1">
    <citation type="submission" date="2021-01" db="EMBL/GenBank/DDBJ databases">
        <authorList>
            <person name="Corre E."/>
            <person name="Pelletier E."/>
            <person name="Niang G."/>
            <person name="Scheremetjew M."/>
            <person name="Finn R."/>
            <person name="Kale V."/>
            <person name="Holt S."/>
            <person name="Cochrane G."/>
            <person name="Meng A."/>
            <person name="Brown T."/>
            <person name="Cohen L."/>
        </authorList>
    </citation>
    <scope>NUCLEOTIDE SEQUENCE</scope>
    <source>
        <strain evidence="2">CCMP1594</strain>
    </source>
</reference>
<evidence type="ECO:0000313" key="2">
    <source>
        <dbReference type="EMBL" id="CAE0843320.1"/>
    </source>
</evidence>
<evidence type="ECO:0000256" key="1">
    <source>
        <dbReference type="SAM" id="Phobius"/>
    </source>
</evidence>
<keyword evidence="1" id="KW-1133">Transmembrane helix</keyword>
<accession>A0A7S4GPX1</accession>
<feature type="transmembrane region" description="Helical" evidence="1">
    <location>
        <begin position="364"/>
        <end position="383"/>
    </location>
</feature>
<organism evidence="2">
    <name type="scientific">Eutreptiella gymnastica</name>
    <dbReference type="NCBI Taxonomy" id="73025"/>
    <lineage>
        <taxon>Eukaryota</taxon>
        <taxon>Discoba</taxon>
        <taxon>Euglenozoa</taxon>
        <taxon>Euglenida</taxon>
        <taxon>Spirocuta</taxon>
        <taxon>Euglenophyceae</taxon>
        <taxon>Eutreptiales</taxon>
        <taxon>Eutreptiaceae</taxon>
        <taxon>Eutreptiella</taxon>
    </lineage>
</organism>